<accession>A0ABS8UZQ0</accession>
<gene>
    <name evidence="1" type="ORF">HAX54_025091</name>
</gene>
<organism evidence="1 2">
    <name type="scientific">Datura stramonium</name>
    <name type="common">Jimsonweed</name>
    <name type="synonym">Common thornapple</name>
    <dbReference type="NCBI Taxonomy" id="4076"/>
    <lineage>
        <taxon>Eukaryota</taxon>
        <taxon>Viridiplantae</taxon>
        <taxon>Streptophyta</taxon>
        <taxon>Embryophyta</taxon>
        <taxon>Tracheophyta</taxon>
        <taxon>Spermatophyta</taxon>
        <taxon>Magnoliopsida</taxon>
        <taxon>eudicotyledons</taxon>
        <taxon>Gunneridae</taxon>
        <taxon>Pentapetalae</taxon>
        <taxon>asterids</taxon>
        <taxon>lamiids</taxon>
        <taxon>Solanales</taxon>
        <taxon>Solanaceae</taxon>
        <taxon>Solanoideae</taxon>
        <taxon>Datureae</taxon>
        <taxon>Datura</taxon>
    </lineage>
</organism>
<sequence length="136" mass="14258">MEEGGELFGVVFVGTRAEGLPKVAAKSGRLGRVSVYEGLPELVGEDVTPRSEWGILWRTILVGGWIEPAIEGLEEGCGVGTGDGERGTWPTYPNTVGVGSSLKSRRASQACPVRKVASGEGAHGPSGAMFELRAEM</sequence>
<keyword evidence="2" id="KW-1185">Reference proteome</keyword>
<name>A0ABS8UZQ0_DATST</name>
<evidence type="ECO:0000313" key="2">
    <source>
        <dbReference type="Proteomes" id="UP000823775"/>
    </source>
</evidence>
<proteinExistence type="predicted"/>
<evidence type="ECO:0000313" key="1">
    <source>
        <dbReference type="EMBL" id="MCD9640064.1"/>
    </source>
</evidence>
<comment type="caution">
    <text evidence="1">The sequence shown here is derived from an EMBL/GenBank/DDBJ whole genome shotgun (WGS) entry which is preliminary data.</text>
</comment>
<reference evidence="1 2" key="1">
    <citation type="journal article" date="2021" name="BMC Genomics">
        <title>Datura genome reveals duplications of psychoactive alkaloid biosynthetic genes and high mutation rate following tissue culture.</title>
        <authorList>
            <person name="Rajewski A."/>
            <person name="Carter-House D."/>
            <person name="Stajich J."/>
            <person name="Litt A."/>
        </authorList>
    </citation>
    <scope>NUCLEOTIDE SEQUENCE [LARGE SCALE GENOMIC DNA]</scope>
    <source>
        <strain evidence="1">AR-01</strain>
    </source>
</reference>
<dbReference type="EMBL" id="JACEIK010003042">
    <property type="protein sequence ID" value="MCD9640064.1"/>
    <property type="molecule type" value="Genomic_DNA"/>
</dbReference>
<dbReference type="Proteomes" id="UP000823775">
    <property type="component" value="Unassembled WGS sequence"/>
</dbReference>
<protein>
    <submittedName>
        <fullName evidence="1">Uncharacterized protein</fullName>
    </submittedName>
</protein>